<evidence type="ECO:0000259" key="1">
    <source>
        <dbReference type="SMART" id="SM00776"/>
    </source>
</evidence>
<reference evidence="2" key="1">
    <citation type="submission" date="2020-02" db="EMBL/GenBank/DDBJ databases">
        <authorList>
            <person name="Meier V. D."/>
        </authorList>
    </citation>
    <scope>NUCLEOTIDE SEQUENCE</scope>
    <source>
        <strain evidence="2">AVDCRST_MAG64</strain>
    </source>
</reference>
<gene>
    <name evidence="2" type="ORF">AVDCRST_MAG64-1838</name>
</gene>
<dbReference type="Pfam" id="PF08305">
    <property type="entry name" value="NPCBM"/>
    <property type="match status" value="1"/>
</dbReference>
<dbReference type="InterPro" id="IPR038637">
    <property type="entry name" value="NPCBM_sf"/>
</dbReference>
<dbReference type="EMBL" id="CADCUQ010000421">
    <property type="protein sequence ID" value="CAA9403280.1"/>
    <property type="molecule type" value="Genomic_DNA"/>
</dbReference>
<name>A0A6J4P137_9BACT</name>
<dbReference type="SUPFAM" id="SSF49785">
    <property type="entry name" value="Galactose-binding domain-like"/>
    <property type="match status" value="1"/>
</dbReference>
<dbReference type="InterPro" id="IPR008979">
    <property type="entry name" value="Galactose-bd-like_sf"/>
</dbReference>
<sequence length="382" mass="40365">QDAWSLTTADLKTESVGLKAFDSAAGLKVAPLAARAADRDVPADRFVELARPLSAAPRTGKFDLHLVGGDRLNGDPAGMRGESVVWRNPVAGEVVVPLTRLAGLTRANDRFAADRRRDDVATLANGDAVRGTLTDLTAEQVVIKTDAGDAPVPFASLANVTFAATVQAGGAKLKPSFRVRLDEGSVLAATAVKLSGDKIEATVGGAAKALPLGRVAAVEQVNGPVAFLSSLQPSASLYTPYLGSDQRFVARMNADFDGNPVRFRDRVYPRAIATHSYSKLTWPLDGTYAAFRARYAMDPKAAAGTGGDVTVRVLLDDKVVHERKNVRPGQLSDPVVLDVTGAKTISLEVDYGQMIDSNDRLNWLEPALLKEKPAGEPGGAGK</sequence>
<feature type="domain" description="Glycosyl hydrolase family 98 putative carbohydrate-binding module" evidence="1">
    <location>
        <begin position="221"/>
        <end position="370"/>
    </location>
</feature>
<feature type="non-terminal residue" evidence="2">
    <location>
        <position position="1"/>
    </location>
</feature>
<dbReference type="Gene3D" id="2.60.120.1060">
    <property type="entry name" value="NPCBM/NEW2 domain"/>
    <property type="match status" value="1"/>
</dbReference>
<dbReference type="AlphaFoldDB" id="A0A6J4P137"/>
<accession>A0A6J4P137</accession>
<protein>
    <submittedName>
        <fullName evidence="2">CBM51</fullName>
    </submittedName>
</protein>
<dbReference type="InterPro" id="IPR013222">
    <property type="entry name" value="Glyco_hyd_98_carb-bd"/>
</dbReference>
<organism evidence="2">
    <name type="scientific">uncultured Phycisphaerae bacterium</name>
    <dbReference type="NCBI Taxonomy" id="904963"/>
    <lineage>
        <taxon>Bacteria</taxon>
        <taxon>Pseudomonadati</taxon>
        <taxon>Planctomycetota</taxon>
        <taxon>Phycisphaerae</taxon>
        <taxon>environmental samples</taxon>
    </lineage>
</organism>
<evidence type="ECO:0000313" key="2">
    <source>
        <dbReference type="EMBL" id="CAA9403280.1"/>
    </source>
</evidence>
<dbReference type="SMART" id="SM00776">
    <property type="entry name" value="NPCBM"/>
    <property type="match status" value="1"/>
</dbReference>
<proteinExistence type="predicted"/>